<dbReference type="Pfam" id="PF01043">
    <property type="entry name" value="SecA_PP_bind"/>
    <property type="match status" value="1"/>
</dbReference>
<dbReference type="FunFam" id="1.10.3060.10:FF:000003">
    <property type="entry name" value="Protein translocase subunit SecA"/>
    <property type="match status" value="1"/>
</dbReference>
<evidence type="ECO:0000256" key="14">
    <source>
        <dbReference type="RuleBase" id="RU003874"/>
    </source>
</evidence>
<dbReference type="InterPro" id="IPR036266">
    <property type="entry name" value="SecA_Wing/Scaffold_sf"/>
</dbReference>
<dbReference type="SUPFAM" id="SSF81886">
    <property type="entry name" value="Helical scaffold and wing domains of SecA"/>
    <property type="match status" value="1"/>
</dbReference>
<keyword evidence="5 13" id="KW-0547">Nucleotide-binding</keyword>
<evidence type="ECO:0000313" key="17">
    <source>
        <dbReference type="EMBL" id="AGY57346.1"/>
    </source>
</evidence>
<comment type="subunit">
    <text evidence="13">Monomer and homodimer. Part of the essential Sec protein translocation apparatus which comprises SecA, SecYEG and auxiliary proteins SecDF. Other proteins may also be involved.</text>
</comment>
<dbReference type="STRING" id="1183438.GKIL_1100"/>
<organism evidence="17 18">
    <name type="scientific">Gloeobacter kilaueensis (strain ATCC BAA-2537 / CCAP 1431/1 / ULC 316 / JS1)</name>
    <dbReference type="NCBI Taxonomy" id="1183438"/>
    <lineage>
        <taxon>Bacteria</taxon>
        <taxon>Bacillati</taxon>
        <taxon>Cyanobacteriota</taxon>
        <taxon>Cyanophyceae</taxon>
        <taxon>Gloeobacterales</taxon>
        <taxon>Gloeobacteraceae</taxon>
        <taxon>Gloeobacter</taxon>
    </lineage>
</organism>
<feature type="domain" description="Helicase ATP-binding" evidence="15">
    <location>
        <begin position="106"/>
        <end position="264"/>
    </location>
</feature>
<evidence type="ECO:0000256" key="10">
    <source>
        <dbReference type="ARBA" id="ARBA00023078"/>
    </source>
</evidence>
<feature type="binding site" evidence="13">
    <location>
        <position position="512"/>
    </location>
    <ligand>
        <name>ATP</name>
        <dbReference type="ChEBI" id="CHEBI:30616"/>
    </ligand>
</feature>
<evidence type="ECO:0000256" key="8">
    <source>
        <dbReference type="ARBA" id="ARBA00022967"/>
    </source>
</evidence>
<keyword evidence="13" id="KW-0997">Cell inner membrane</keyword>
<dbReference type="HAMAP" id="MF_01382">
    <property type="entry name" value="SecA"/>
    <property type="match status" value="1"/>
</dbReference>
<evidence type="ECO:0000256" key="9">
    <source>
        <dbReference type="ARBA" id="ARBA00023010"/>
    </source>
</evidence>
<name>U5QEM0_GLOK1</name>
<keyword evidence="10" id="KW-0793">Thylakoid</keyword>
<keyword evidence="7 13" id="KW-0653">Protein transport</keyword>
<evidence type="ECO:0000256" key="1">
    <source>
        <dbReference type="ARBA" id="ARBA00004170"/>
    </source>
</evidence>
<dbReference type="GO" id="GO:0031522">
    <property type="term" value="C:cell envelope Sec protein transport complex"/>
    <property type="evidence" value="ECO:0007669"/>
    <property type="project" value="TreeGrafter"/>
</dbReference>
<evidence type="ECO:0000256" key="11">
    <source>
        <dbReference type="ARBA" id="ARBA00023136"/>
    </source>
</evidence>
<dbReference type="Gene3D" id="1.10.3060.10">
    <property type="entry name" value="Helical scaffold and wing domains of SecA"/>
    <property type="match status" value="1"/>
</dbReference>
<dbReference type="PRINTS" id="PR00906">
    <property type="entry name" value="SECA"/>
</dbReference>
<dbReference type="PANTHER" id="PTHR30612">
    <property type="entry name" value="SECA INNER MEMBRANE COMPONENT OF SEC PROTEIN SECRETION SYSTEM"/>
    <property type="match status" value="1"/>
</dbReference>
<dbReference type="GO" id="GO:0017038">
    <property type="term" value="P:protein import"/>
    <property type="evidence" value="ECO:0007669"/>
    <property type="project" value="InterPro"/>
</dbReference>
<dbReference type="CDD" id="cd18803">
    <property type="entry name" value="SF2_C_secA"/>
    <property type="match status" value="1"/>
</dbReference>
<dbReference type="GO" id="GO:0005886">
    <property type="term" value="C:plasma membrane"/>
    <property type="evidence" value="ECO:0007669"/>
    <property type="project" value="UniProtKB-SubCell"/>
</dbReference>
<dbReference type="Pfam" id="PF21090">
    <property type="entry name" value="P-loop_SecA"/>
    <property type="match status" value="1"/>
</dbReference>
<evidence type="ECO:0000256" key="13">
    <source>
        <dbReference type="HAMAP-Rule" id="MF_01382"/>
    </source>
</evidence>
<dbReference type="InterPro" id="IPR036670">
    <property type="entry name" value="SecA_X-link_sf"/>
</dbReference>
<keyword evidence="6 13" id="KW-0067">ATP-binding</keyword>
<evidence type="ECO:0000256" key="3">
    <source>
        <dbReference type="ARBA" id="ARBA00022448"/>
    </source>
</evidence>
<dbReference type="InterPro" id="IPR020937">
    <property type="entry name" value="SecA_CS"/>
</dbReference>
<dbReference type="FunFam" id="3.90.1440.10:FF:000003">
    <property type="entry name" value="Preprotein translocase SecA subunit"/>
    <property type="match status" value="1"/>
</dbReference>
<dbReference type="SMART" id="SM00957">
    <property type="entry name" value="SecA_DEAD"/>
    <property type="match status" value="1"/>
</dbReference>
<dbReference type="InterPro" id="IPR044722">
    <property type="entry name" value="SecA_SF2_C"/>
</dbReference>
<dbReference type="Proteomes" id="UP000017396">
    <property type="component" value="Chromosome"/>
</dbReference>
<evidence type="ECO:0000256" key="2">
    <source>
        <dbReference type="ARBA" id="ARBA00007650"/>
    </source>
</evidence>
<dbReference type="Gene3D" id="3.90.1440.10">
    <property type="entry name" value="SecA, preprotein cross-linking domain"/>
    <property type="match status" value="1"/>
</dbReference>
<feature type="binding site" evidence="13">
    <location>
        <begin position="122"/>
        <end position="126"/>
    </location>
    <ligand>
        <name>ATP</name>
        <dbReference type="ChEBI" id="CHEBI:30616"/>
    </ligand>
</feature>
<comment type="subcellular location">
    <subcellularLocation>
        <location evidence="13">Cell inner membrane</location>
        <topology evidence="13">Peripheral membrane protein</topology>
        <orientation evidence="13">Cytoplasmic side</orientation>
    </subcellularLocation>
    <subcellularLocation>
        <location evidence="13">Cytoplasm</location>
    </subcellularLocation>
    <subcellularLocation>
        <location evidence="1">Membrane</location>
        <topology evidence="1">Peripheral membrane protein</topology>
    </subcellularLocation>
    <subcellularLocation>
        <location evidence="12">Thylakoid</location>
    </subcellularLocation>
    <text evidence="13">Distribution is 50-50.</text>
</comment>
<dbReference type="KEGG" id="glj:GKIL_1100"/>
<evidence type="ECO:0000313" key="18">
    <source>
        <dbReference type="Proteomes" id="UP000017396"/>
    </source>
</evidence>
<keyword evidence="13" id="KW-0963">Cytoplasm</keyword>
<keyword evidence="8 13" id="KW-1278">Translocase</keyword>
<reference evidence="17 18" key="1">
    <citation type="journal article" date="2013" name="PLoS ONE">
        <title>Cultivation and Complete Genome Sequencing of Gloeobacter kilaueensis sp. nov., from a Lava Cave in Kilauea Caldera, Hawai'i.</title>
        <authorList>
            <person name="Saw J.H."/>
            <person name="Schatz M."/>
            <person name="Brown M.V."/>
            <person name="Kunkel D.D."/>
            <person name="Foster J.S."/>
            <person name="Shick H."/>
            <person name="Christensen S."/>
            <person name="Hou S."/>
            <person name="Wan X."/>
            <person name="Donachie S.P."/>
        </authorList>
    </citation>
    <scope>NUCLEOTIDE SEQUENCE [LARGE SCALE GENOMIC DNA]</scope>
    <source>
        <strain evidence="18">JS</strain>
    </source>
</reference>
<dbReference type="GO" id="GO:0005829">
    <property type="term" value="C:cytosol"/>
    <property type="evidence" value="ECO:0007669"/>
    <property type="project" value="TreeGrafter"/>
</dbReference>
<keyword evidence="9 13" id="KW-0811">Translocation</keyword>
<proteinExistence type="inferred from homology"/>
<dbReference type="SUPFAM" id="SSF81767">
    <property type="entry name" value="Pre-protein crosslinking domain of SecA"/>
    <property type="match status" value="1"/>
</dbReference>
<dbReference type="FunFam" id="3.40.50.300:FF:000429">
    <property type="entry name" value="Preprotein translocase subunit SecA"/>
    <property type="match status" value="1"/>
</dbReference>
<feature type="binding site" evidence="13">
    <location>
        <position position="104"/>
    </location>
    <ligand>
        <name>ATP</name>
        <dbReference type="ChEBI" id="CHEBI:30616"/>
    </ligand>
</feature>
<sequence length="949" mass="107322">MAWWNKIFGDPQERKTKKYQPRVAEINAIEEEIAALSDEQLRAKTAELQKRVAEQLKDVQLDGLDLREQRRRIDAALETVLTEAFAIVREAAKRVIGLRHYDVQLVGGIVLHEGQIAEMKTGEGKTLVATLPAYLNALTGRGVHIVTVNDYLARRDSEWMGQVHRFLGLSVGLIQQGMDSVERRENYAADITYATNSELGFDYLRDNMATSQEELVQRPFNYCIIDEVDSILIDEARTPLIISGAVGKPAEKYLRANDVAQALEREKHYEVDEKQRNVTLTDEGFVLAEQMLDTDDLFSPKDPWAHFVFNAVKAKELFIRDVQYIVRNDEVVIVDEFTGRVMPGRRWSEGLHQAVEAKEGATIQNETQTLASITYQNFFLLYPKLAGMTGTAVTEEPEFGKIYGLEVTAVPTNRKVIRTDLADQVYKSENGKWSAVANEIAEMNKVGRPVLVGTTSVEKSEVLSDLLKQKGIAHNLLNAKPENVERESEIVAQAGRKGAVTIATNMAGRGTDILLGGNAEYMARLKLKEAVFPALVSDEEDLFSPMLTLLSGGDSRGVGFGAAAKKKALPRADLFPCELSEPTQKALKEAVAFAVEQLGAESQPALQVEDLIAIASEKGPTSDPVVQRLRDVYRLIYKEYQAVTDYEHEEVVRLGGLHVIGTERHESRRVDNQLRGRSGRQGDPGSARFFLSLGDNLLRIFGGERVAGLMEAFKVEEDMPIESGLLTKSLENAQRKVETFYYDQRKQVFEYDEVMNNQRKAIYAERRRVLQGEDLSPVVRQYIDETISEIVRSCVDPERPPEEWDLPRLIAAMQQLIPLLENQLDPVQLGDLSAIELEEDLKEQARLAYETREDYINAIQPELMREAERFFILNQIDNLWREHLQQMDALREMIGLRGYGQKDPLIEYKNEGYELFLEMLAEVRRNVVFALYHFQPQYNPPIDDGMAYA</sequence>
<keyword evidence="4 13" id="KW-1003">Cell membrane</keyword>
<dbReference type="InterPro" id="IPR011115">
    <property type="entry name" value="SecA_DEAD"/>
</dbReference>
<dbReference type="GO" id="GO:0043952">
    <property type="term" value="P:protein transport by the Sec complex"/>
    <property type="evidence" value="ECO:0007669"/>
    <property type="project" value="TreeGrafter"/>
</dbReference>
<dbReference type="SUPFAM" id="SSF52540">
    <property type="entry name" value="P-loop containing nucleoside triphosphate hydrolases"/>
    <property type="match status" value="2"/>
</dbReference>
<evidence type="ECO:0000256" key="7">
    <source>
        <dbReference type="ARBA" id="ARBA00022927"/>
    </source>
</evidence>
<dbReference type="HOGENOM" id="CLU_005314_3_0_3"/>
<comment type="similarity">
    <text evidence="2 13 14">Belongs to the SecA family.</text>
</comment>
<keyword evidence="11 13" id="KW-0472">Membrane</keyword>
<dbReference type="GO" id="GO:0008564">
    <property type="term" value="F:protein-exporting ATPase activity"/>
    <property type="evidence" value="ECO:0007669"/>
    <property type="project" value="UniProtKB-EC"/>
</dbReference>
<keyword evidence="3 13" id="KW-0813">Transport</keyword>
<dbReference type="EMBL" id="CP003587">
    <property type="protein sequence ID" value="AGY57346.1"/>
    <property type="molecule type" value="Genomic_DNA"/>
</dbReference>
<dbReference type="SMART" id="SM00958">
    <property type="entry name" value="SecA_PP_bind"/>
    <property type="match status" value="1"/>
</dbReference>
<dbReference type="GO" id="GO:0065002">
    <property type="term" value="P:intracellular protein transmembrane transport"/>
    <property type="evidence" value="ECO:0007669"/>
    <property type="project" value="UniProtKB-UniRule"/>
</dbReference>
<evidence type="ECO:0000256" key="12">
    <source>
        <dbReference type="ARBA" id="ARBA00060385"/>
    </source>
</evidence>
<comment type="catalytic activity">
    <reaction evidence="13">
        <text>ATP + H2O + cellular proteinSide 1 = ADP + phosphate + cellular proteinSide 2.</text>
        <dbReference type="EC" id="7.4.2.8"/>
    </reaction>
</comment>
<dbReference type="Pfam" id="PF07517">
    <property type="entry name" value="SecA_DEAD"/>
    <property type="match status" value="1"/>
</dbReference>
<dbReference type="PROSITE" id="PS51196">
    <property type="entry name" value="SECA_MOTOR_DEAD"/>
    <property type="match status" value="1"/>
</dbReference>
<dbReference type="PANTHER" id="PTHR30612:SF0">
    <property type="entry name" value="CHLOROPLAST PROTEIN-TRANSPORTING ATPASE"/>
    <property type="match status" value="1"/>
</dbReference>
<evidence type="ECO:0000256" key="6">
    <source>
        <dbReference type="ARBA" id="ARBA00022840"/>
    </source>
</evidence>
<dbReference type="NCBIfam" id="TIGR00963">
    <property type="entry name" value="secA"/>
    <property type="match status" value="1"/>
</dbReference>
<evidence type="ECO:0000256" key="4">
    <source>
        <dbReference type="ARBA" id="ARBA00022475"/>
    </source>
</evidence>
<dbReference type="InterPro" id="IPR000185">
    <property type="entry name" value="SecA"/>
</dbReference>
<dbReference type="PROSITE" id="PS01312">
    <property type="entry name" value="SECA"/>
    <property type="match status" value="1"/>
</dbReference>
<accession>U5QEM0</accession>
<dbReference type="OrthoDB" id="9805579at2"/>
<dbReference type="EC" id="7.4.2.8" evidence="13"/>
<dbReference type="InterPro" id="IPR014018">
    <property type="entry name" value="SecA_motor_DEAD"/>
</dbReference>
<dbReference type="PROSITE" id="PS51192">
    <property type="entry name" value="HELICASE_ATP_BIND_1"/>
    <property type="match status" value="1"/>
</dbReference>
<dbReference type="FunFam" id="3.40.50.300:FF:000334">
    <property type="entry name" value="Protein translocase subunit SecA"/>
    <property type="match status" value="1"/>
</dbReference>
<evidence type="ECO:0000259" key="15">
    <source>
        <dbReference type="PROSITE" id="PS51192"/>
    </source>
</evidence>
<dbReference type="CDD" id="cd17928">
    <property type="entry name" value="DEXDc_SecA"/>
    <property type="match status" value="1"/>
</dbReference>
<dbReference type="InterPro" id="IPR011116">
    <property type="entry name" value="SecA_Wing/Scaffold"/>
</dbReference>
<dbReference type="PATRIC" id="fig|1183438.3.peg.1084"/>
<keyword evidence="18" id="KW-1185">Reference proteome</keyword>
<evidence type="ECO:0000259" key="16">
    <source>
        <dbReference type="PROSITE" id="PS51196"/>
    </source>
</evidence>
<evidence type="ECO:0000256" key="5">
    <source>
        <dbReference type="ARBA" id="ARBA00022741"/>
    </source>
</evidence>
<dbReference type="RefSeq" id="WP_023172416.1">
    <property type="nucleotide sequence ID" value="NC_022600.1"/>
</dbReference>
<dbReference type="GO" id="GO:0005524">
    <property type="term" value="F:ATP binding"/>
    <property type="evidence" value="ECO:0007669"/>
    <property type="project" value="UniProtKB-UniRule"/>
</dbReference>
<dbReference type="GO" id="GO:0006605">
    <property type="term" value="P:protein targeting"/>
    <property type="evidence" value="ECO:0007669"/>
    <property type="project" value="UniProtKB-UniRule"/>
</dbReference>
<gene>
    <name evidence="13 17" type="primary">secA</name>
    <name evidence="17" type="ORF">GKIL_1100</name>
</gene>
<dbReference type="Pfam" id="PF07516">
    <property type="entry name" value="SecA_SW"/>
    <property type="match status" value="1"/>
</dbReference>
<dbReference type="InterPro" id="IPR014001">
    <property type="entry name" value="Helicase_ATP-bd"/>
</dbReference>
<dbReference type="eggNOG" id="COG0653">
    <property type="taxonomic scope" value="Bacteria"/>
</dbReference>
<dbReference type="InterPro" id="IPR011130">
    <property type="entry name" value="SecA_preprotein_X-link_dom"/>
</dbReference>
<feature type="domain" description="SecA family profile" evidence="16">
    <location>
        <begin position="1"/>
        <end position="722"/>
    </location>
</feature>
<protein>
    <recommendedName>
        <fullName evidence="13 14">Protein translocase subunit SecA</fullName>
        <ecNumber evidence="13">7.4.2.8</ecNumber>
    </recommendedName>
</protein>
<dbReference type="InterPro" id="IPR027417">
    <property type="entry name" value="P-loop_NTPase"/>
</dbReference>
<dbReference type="AlphaFoldDB" id="U5QEM0"/>
<comment type="function">
    <text evidence="13">Part of the Sec protein translocase complex. Interacts with the SecYEG preprotein conducting channel. Has a central role in coupling the hydrolysis of ATP to the transfer of proteins into and across the cell membrane, serving as an ATP-driven molecular motor driving the stepwise translocation of polypeptide chains across the membrane.</text>
</comment>
<dbReference type="Gene3D" id="3.40.50.300">
    <property type="entry name" value="P-loop containing nucleotide triphosphate hydrolases"/>
    <property type="match status" value="2"/>
</dbReference>
<dbReference type="GO" id="GO:0009579">
    <property type="term" value="C:thylakoid"/>
    <property type="evidence" value="ECO:0007669"/>
    <property type="project" value="UniProtKB-SubCell"/>
</dbReference>